<dbReference type="Gene3D" id="3.30.710.10">
    <property type="entry name" value="Potassium Channel Kv1.1, Chain A"/>
    <property type="match status" value="1"/>
</dbReference>
<evidence type="ECO:0000256" key="2">
    <source>
        <dbReference type="ARBA" id="ARBA00010846"/>
    </source>
</evidence>
<name>A0A835DUD7_9POAL</name>
<proteinExistence type="inferred from homology"/>
<dbReference type="SMART" id="SM00225">
    <property type="entry name" value="BTB"/>
    <property type="match status" value="1"/>
</dbReference>
<protein>
    <recommendedName>
        <fullName evidence="3">BTB domain-containing protein</fullName>
    </recommendedName>
</protein>
<dbReference type="AlphaFoldDB" id="A0A835DUD7"/>
<feature type="domain" description="BTB" evidence="3">
    <location>
        <begin position="172"/>
        <end position="239"/>
    </location>
</feature>
<evidence type="ECO:0000313" key="5">
    <source>
        <dbReference type="Proteomes" id="UP000636709"/>
    </source>
</evidence>
<sequence>MIDSASAIFEFNVNYEKAKHLAADKAVYSDAISTGDGHMWRIGYRAINMSEHICLTIDPLSKASSKAILEPSAKAIFEVLLIDKDGAPAVVAAARIWNFGAVVCFNSYSAVRSTDLVQKYVKDGQIKFLCTIRMLHYDSSTVPARTSGNGILVPPSDIVQHLGTLLDTADGTDLSFTIDGETFHAHRAILAARSPVFRAELLGSMAEATMASITLHDIAPATFRAMLRFIYSDALPKDDELGDSPLEEMFEHLLAAADRYALDRLKLLCAQKLWENVSVDTVGDVLACAEVYNCPELKNKCIEFVVVDNNFRHVVLTQSFMQLGLRFPSLIAEVREKAIRICRGAS</sequence>
<dbReference type="EMBL" id="JACEFO010002892">
    <property type="protein sequence ID" value="KAF8646565.1"/>
    <property type="molecule type" value="Genomic_DNA"/>
</dbReference>
<dbReference type="GO" id="GO:0016567">
    <property type="term" value="P:protein ubiquitination"/>
    <property type="evidence" value="ECO:0007669"/>
    <property type="project" value="InterPro"/>
</dbReference>
<dbReference type="InterPro" id="IPR056423">
    <property type="entry name" value="BACK_BPM_SPOP"/>
</dbReference>
<evidence type="ECO:0000259" key="3">
    <source>
        <dbReference type="PROSITE" id="PS50097"/>
    </source>
</evidence>
<accession>A0A835DUD7</accession>
<dbReference type="OrthoDB" id="670584at2759"/>
<reference evidence="4" key="1">
    <citation type="submission" date="2020-07" db="EMBL/GenBank/DDBJ databases">
        <title>Genome sequence and genetic diversity analysis of an under-domesticated orphan crop, white fonio (Digitaria exilis).</title>
        <authorList>
            <person name="Bennetzen J.L."/>
            <person name="Chen S."/>
            <person name="Ma X."/>
            <person name="Wang X."/>
            <person name="Yssel A.E.J."/>
            <person name="Chaluvadi S.R."/>
            <person name="Johnson M."/>
            <person name="Gangashetty P."/>
            <person name="Hamidou F."/>
            <person name="Sanogo M.D."/>
            <person name="Zwaenepoel A."/>
            <person name="Wallace J."/>
            <person name="Van De Peer Y."/>
            <person name="Van Deynze A."/>
        </authorList>
    </citation>
    <scope>NUCLEOTIDE SEQUENCE</scope>
    <source>
        <tissue evidence="4">Leaves</tissue>
    </source>
</reference>
<comment type="pathway">
    <text evidence="1">Protein modification; protein ubiquitination.</text>
</comment>
<comment type="caution">
    <text evidence="4">The sequence shown here is derived from an EMBL/GenBank/DDBJ whole genome shotgun (WGS) entry which is preliminary data.</text>
</comment>
<dbReference type="SUPFAM" id="SSF54695">
    <property type="entry name" value="POZ domain"/>
    <property type="match status" value="1"/>
</dbReference>
<dbReference type="Pfam" id="PF00651">
    <property type="entry name" value="BTB"/>
    <property type="match status" value="1"/>
</dbReference>
<comment type="similarity">
    <text evidence="2">Belongs to the Tdpoz family.</text>
</comment>
<dbReference type="Proteomes" id="UP000636709">
    <property type="component" value="Unassembled WGS sequence"/>
</dbReference>
<dbReference type="PROSITE" id="PS50097">
    <property type="entry name" value="BTB"/>
    <property type="match status" value="1"/>
</dbReference>
<dbReference type="CDD" id="cd18280">
    <property type="entry name" value="BTB_POZ_BPM_plant"/>
    <property type="match status" value="1"/>
</dbReference>
<gene>
    <name evidence="4" type="ORF">HU200_065787</name>
</gene>
<dbReference type="InterPro" id="IPR000210">
    <property type="entry name" value="BTB/POZ_dom"/>
</dbReference>
<dbReference type="PANTHER" id="PTHR26379">
    <property type="entry name" value="BTB/POZ AND MATH DOMAIN-CONTAINING PROTEIN 1"/>
    <property type="match status" value="1"/>
</dbReference>
<dbReference type="InterPro" id="IPR045005">
    <property type="entry name" value="BPM1-6"/>
</dbReference>
<dbReference type="Gene3D" id="1.25.40.420">
    <property type="match status" value="1"/>
</dbReference>
<dbReference type="PANTHER" id="PTHR26379:SF504">
    <property type="entry name" value="OS08G0523800 PROTEIN"/>
    <property type="match status" value="1"/>
</dbReference>
<dbReference type="SUPFAM" id="SSF49599">
    <property type="entry name" value="TRAF domain-like"/>
    <property type="match status" value="1"/>
</dbReference>
<evidence type="ECO:0000313" key="4">
    <source>
        <dbReference type="EMBL" id="KAF8646565.1"/>
    </source>
</evidence>
<keyword evidence="5" id="KW-1185">Reference proteome</keyword>
<organism evidence="4 5">
    <name type="scientific">Digitaria exilis</name>
    <dbReference type="NCBI Taxonomy" id="1010633"/>
    <lineage>
        <taxon>Eukaryota</taxon>
        <taxon>Viridiplantae</taxon>
        <taxon>Streptophyta</taxon>
        <taxon>Embryophyta</taxon>
        <taxon>Tracheophyta</taxon>
        <taxon>Spermatophyta</taxon>
        <taxon>Magnoliopsida</taxon>
        <taxon>Liliopsida</taxon>
        <taxon>Poales</taxon>
        <taxon>Poaceae</taxon>
        <taxon>PACMAD clade</taxon>
        <taxon>Panicoideae</taxon>
        <taxon>Panicodae</taxon>
        <taxon>Paniceae</taxon>
        <taxon>Anthephorinae</taxon>
        <taxon>Digitaria</taxon>
    </lineage>
</organism>
<dbReference type="InterPro" id="IPR011333">
    <property type="entry name" value="SKP1/BTB/POZ_sf"/>
</dbReference>
<evidence type="ECO:0000256" key="1">
    <source>
        <dbReference type="ARBA" id="ARBA00004906"/>
    </source>
</evidence>
<dbReference type="Pfam" id="PF24570">
    <property type="entry name" value="BACK_BPM_SPOP"/>
    <property type="match status" value="1"/>
</dbReference>